<evidence type="ECO:0000313" key="1">
    <source>
        <dbReference type="EMBL" id="KAI4348208.1"/>
    </source>
</evidence>
<proteinExistence type="predicted"/>
<name>A0ACB9PI38_BAUVA</name>
<protein>
    <submittedName>
        <fullName evidence="1">Uncharacterized protein</fullName>
    </submittedName>
</protein>
<dbReference type="EMBL" id="CM039429">
    <property type="protein sequence ID" value="KAI4348208.1"/>
    <property type="molecule type" value="Genomic_DNA"/>
</dbReference>
<accession>A0ACB9PI38</accession>
<sequence>MAAFAGDNAKGEMVGIEPRNGLGSESQKAEGQKVNGNESKAEGLETEKDKVLVSENETKVGEEPKKGKPEEEEAAGGDQQENGIPKEVAVEIEPKSGVSFPLVLDDGKELNAVGVRKKSMLGMGIKIYGFGIYADNEKLKNLVNSKFAKAPAKATKELYQLVIDSDVEMMVRLVLVFSGLTMSMVKKNFDEGLGASIKVLTGGKKNDELSNKVMGQASDDIKLSPGSVIEISRLPGYILQTKVMGEIITKVESELLCRAYIQMYLGDDCLDKEAKQKFGASLLKLF</sequence>
<reference evidence="1 2" key="1">
    <citation type="journal article" date="2022" name="DNA Res.">
        <title>Chromosomal-level genome assembly of the orchid tree Bauhinia variegata (Leguminosae; Cercidoideae) supports the allotetraploid origin hypothesis of Bauhinia.</title>
        <authorList>
            <person name="Zhong Y."/>
            <person name="Chen Y."/>
            <person name="Zheng D."/>
            <person name="Pang J."/>
            <person name="Liu Y."/>
            <person name="Luo S."/>
            <person name="Meng S."/>
            <person name="Qian L."/>
            <person name="Wei D."/>
            <person name="Dai S."/>
            <person name="Zhou R."/>
        </authorList>
    </citation>
    <scope>NUCLEOTIDE SEQUENCE [LARGE SCALE GENOMIC DNA]</scope>
    <source>
        <strain evidence="1">BV-YZ2020</strain>
    </source>
</reference>
<gene>
    <name evidence="1" type="ORF">L6164_008959</name>
</gene>
<comment type="caution">
    <text evidence="1">The sequence shown here is derived from an EMBL/GenBank/DDBJ whole genome shotgun (WGS) entry which is preliminary data.</text>
</comment>
<organism evidence="1 2">
    <name type="scientific">Bauhinia variegata</name>
    <name type="common">Purple orchid tree</name>
    <name type="synonym">Phanera variegata</name>
    <dbReference type="NCBI Taxonomy" id="167791"/>
    <lineage>
        <taxon>Eukaryota</taxon>
        <taxon>Viridiplantae</taxon>
        <taxon>Streptophyta</taxon>
        <taxon>Embryophyta</taxon>
        <taxon>Tracheophyta</taxon>
        <taxon>Spermatophyta</taxon>
        <taxon>Magnoliopsida</taxon>
        <taxon>eudicotyledons</taxon>
        <taxon>Gunneridae</taxon>
        <taxon>Pentapetalae</taxon>
        <taxon>rosids</taxon>
        <taxon>fabids</taxon>
        <taxon>Fabales</taxon>
        <taxon>Fabaceae</taxon>
        <taxon>Cercidoideae</taxon>
        <taxon>Cercideae</taxon>
        <taxon>Bauhiniinae</taxon>
        <taxon>Bauhinia</taxon>
    </lineage>
</organism>
<keyword evidence="2" id="KW-1185">Reference proteome</keyword>
<evidence type="ECO:0000313" key="2">
    <source>
        <dbReference type="Proteomes" id="UP000828941"/>
    </source>
</evidence>
<dbReference type="Proteomes" id="UP000828941">
    <property type="component" value="Chromosome 4"/>
</dbReference>